<dbReference type="AlphaFoldDB" id="N1V475"/>
<evidence type="ECO:0000256" key="7">
    <source>
        <dbReference type="SAM" id="MobiDB-lite"/>
    </source>
</evidence>
<keyword evidence="6" id="KW-0464">Manganese</keyword>
<evidence type="ECO:0000313" key="9">
    <source>
        <dbReference type="EMBL" id="EMY34784.1"/>
    </source>
</evidence>
<feature type="region of interest" description="Disordered" evidence="7">
    <location>
        <begin position="228"/>
        <end position="248"/>
    </location>
</feature>
<dbReference type="Proteomes" id="UP000010729">
    <property type="component" value="Unassembled WGS sequence"/>
</dbReference>
<evidence type="ECO:0000259" key="8">
    <source>
        <dbReference type="PROSITE" id="PS51462"/>
    </source>
</evidence>
<name>N1V475_9MICC</name>
<keyword evidence="5" id="KW-0460">Magnesium</keyword>
<accession>N1V475</accession>
<organism evidence="9 10">
    <name type="scientific">Arthrobacter crystallopoietes BAB-32</name>
    <dbReference type="NCBI Taxonomy" id="1246476"/>
    <lineage>
        <taxon>Bacteria</taxon>
        <taxon>Bacillati</taxon>
        <taxon>Actinomycetota</taxon>
        <taxon>Actinomycetes</taxon>
        <taxon>Micrococcales</taxon>
        <taxon>Micrococcaceae</taxon>
        <taxon>Crystallibacter</taxon>
    </lineage>
</organism>
<dbReference type="Gene3D" id="3.90.79.10">
    <property type="entry name" value="Nucleoside Triphosphate Pyrophosphohydrolase"/>
    <property type="match status" value="1"/>
</dbReference>
<dbReference type="PANTHER" id="PTHR12318:SF0">
    <property type="entry name" value="ACYL-COENZYME A DIPHOSPHATASE NUDT19"/>
    <property type="match status" value="1"/>
</dbReference>
<evidence type="ECO:0000256" key="3">
    <source>
        <dbReference type="ARBA" id="ARBA00022723"/>
    </source>
</evidence>
<dbReference type="OrthoDB" id="7183442at2"/>
<evidence type="ECO:0000256" key="1">
    <source>
        <dbReference type="ARBA" id="ARBA00001936"/>
    </source>
</evidence>
<feature type="domain" description="Nudix hydrolase" evidence="8">
    <location>
        <begin position="38"/>
        <end position="240"/>
    </location>
</feature>
<reference evidence="9 10" key="1">
    <citation type="journal article" date="2013" name="Genome Announc.">
        <title>Draft Genome Sequence of Arthrobacter crystallopoietes Strain BAB-32, Revealing Genes for Bioremediation.</title>
        <authorList>
            <person name="Joshi M.N."/>
            <person name="Pandit A.S."/>
            <person name="Sharma A."/>
            <person name="Pandya R.V."/>
            <person name="Desai S.M."/>
            <person name="Saxena A.K."/>
            <person name="Bagatharia S.B."/>
        </authorList>
    </citation>
    <scope>NUCLEOTIDE SEQUENCE [LARGE SCALE GENOMIC DNA]</scope>
    <source>
        <strain evidence="9 10">BAB-32</strain>
    </source>
</reference>
<proteinExistence type="predicted"/>
<dbReference type="PANTHER" id="PTHR12318">
    <property type="entry name" value="TESTOSTERONE-REGULATED PROTEIN RP2"/>
    <property type="match status" value="1"/>
</dbReference>
<keyword evidence="4" id="KW-0378">Hydrolase</keyword>
<evidence type="ECO:0000256" key="2">
    <source>
        <dbReference type="ARBA" id="ARBA00001946"/>
    </source>
</evidence>
<dbReference type="EMBL" id="ANPE02000100">
    <property type="protein sequence ID" value="EMY34784.1"/>
    <property type="molecule type" value="Genomic_DNA"/>
</dbReference>
<dbReference type="PROSITE" id="PS51462">
    <property type="entry name" value="NUDIX"/>
    <property type="match status" value="1"/>
</dbReference>
<dbReference type="InterPro" id="IPR039121">
    <property type="entry name" value="NUDT19"/>
</dbReference>
<protein>
    <submittedName>
        <fullName evidence="9">NUDIX family protein</fullName>
    </submittedName>
</protein>
<dbReference type="GO" id="GO:0016818">
    <property type="term" value="F:hydrolase activity, acting on acid anhydrides, in phosphorus-containing anhydrides"/>
    <property type="evidence" value="ECO:0007669"/>
    <property type="project" value="InterPro"/>
</dbReference>
<sequence length="310" mass="33930">MQSSASPLRQTTRLFQLPREQHAAARSWLEHGGRTPLKARLATSVVLVRDGLGGTETYLGYRSGKSPLGTIAFPGGSLDEADYETVPWFGPTAGKWAGILGVEDHQQARAFVAAAVRELFEETGILLAGQDEASLVEGGNSEEWMRARQLVAEQESSFPELLERWGLGLRTDLLRPLSRWISPDFAHRRFDTRYFAATQPVNQQPVLLEGKGVWGSWVSAARVIAERDTSSLGDSADQEDTRGRNLSEVTSPAVETVLEKIATARGCVAYLSHKRQMRTYQPQLVVEDGTPMLLVPTAAGTEGGSVQRGR</sequence>
<comment type="cofactor">
    <cofactor evidence="2">
        <name>Mg(2+)</name>
        <dbReference type="ChEBI" id="CHEBI:18420"/>
    </cofactor>
</comment>
<keyword evidence="3" id="KW-0479">Metal-binding</keyword>
<keyword evidence="10" id="KW-1185">Reference proteome</keyword>
<dbReference type="RefSeq" id="WP_005268389.1">
    <property type="nucleotide sequence ID" value="NZ_ANPE02000100.1"/>
</dbReference>
<dbReference type="InterPro" id="IPR000086">
    <property type="entry name" value="NUDIX_hydrolase_dom"/>
</dbReference>
<comment type="cofactor">
    <cofactor evidence="1">
        <name>Mn(2+)</name>
        <dbReference type="ChEBI" id="CHEBI:29035"/>
    </cofactor>
</comment>
<dbReference type="GO" id="GO:0046872">
    <property type="term" value="F:metal ion binding"/>
    <property type="evidence" value="ECO:0007669"/>
    <property type="project" value="UniProtKB-KW"/>
</dbReference>
<dbReference type="SUPFAM" id="SSF55811">
    <property type="entry name" value="Nudix"/>
    <property type="match status" value="1"/>
</dbReference>
<evidence type="ECO:0000313" key="10">
    <source>
        <dbReference type="Proteomes" id="UP000010729"/>
    </source>
</evidence>
<evidence type="ECO:0000256" key="6">
    <source>
        <dbReference type="ARBA" id="ARBA00023211"/>
    </source>
</evidence>
<gene>
    <name evidence="9" type="ORF">D477_007701</name>
</gene>
<evidence type="ECO:0000256" key="5">
    <source>
        <dbReference type="ARBA" id="ARBA00022842"/>
    </source>
</evidence>
<comment type="caution">
    <text evidence="9">The sequence shown here is derived from an EMBL/GenBank/DDBJ whole genome shotgun (WGS) entry which is preliminary data.</text>
</comment>
<dbReference type="InterPro" id="IPR015797">
    <property type="entry name" value="NUDIX_hydrolase-like_dom_sf"/>
</dbReference>
<evidence type="ECO:0000256" key="4">
    <source>
        <dbReference type="ARBA" id="ARBA00022801"/>
    </source>
</evidence>